<gene>
    <name evidence="2" type="ORF">HGMM_F46A05C10</name>
</gene>
<dbReference type="EMBL" id="AP011763">
    <property type="protein sequence ID" value="BAL56971.1"/>
    <property type="molecule type" value="Genomic_DNA"/>
</dbReference>
<protein>
    <submittedName>
        <fullName evidence="2">Uncharacterized protein</fullName>
    </submittedName>
</protein>
<accession>H5SLD5</accession>
<proteinExistence type="predicted"/>
<evidence type="ECO:0000313" key="2">
    <source>
        <dbReference type="EMBL" id="BAL56971.1"/>
    </source>
</evidence>
<feature type="region of interest" description="Disordered" evidence="1">
    <location>
        <begin position="37"/>
        <end position="62"/>
    </location>
</feature>
<sequence>MSEDRLGAIGLYPISYHRITQRKNILLLIRRQAKKTEDLRDTGSAHTEFPGQGGTRRNLTTI</sequence>
<dbReference type="AlphaFoldDB" id="H5SLD5"/>
<reference evidence="2" key="2">
    <citation type="journal article" date="2012" name="PLoS ONE">
        <title>A Deeply Branching Thermophilic Bacterium with an Ancient Acetyl-CoA Pathway Dominates a Subsurface Ecosystem.</title>
        <authorList>
            <person name="Takami H."/>
            <person name="Noguchi H."/>
            <person name="Takaki Y."/>
            <person name="Uchiyama I."/>
            <person name="Toyoda A."/>
            <person name="Nishi S."/>
            <person name="Chee G.-J."/>
            <person name="Arai W."/>
            <person name="Nunoura T."/>
            <person name="Itoh T."/>
            <person name="Hattori M."/>
            <person name="Takai K."/>
        </authorList>
    </citation>
    <scope>NUCLEOTIDE SEQUENCE</scope>
</reference>
<organism evidence="2">
    <name type="scientific">uncultured prokaryote</name>
    <dbReference type="NCBI Taxonomy" id="198431"/>
    <lineage>
        <taxon>unclassified sequences</taxon>
        <taxon>environmental samples</taxon>
    </lineage>
</organism>
<name>H5SLD5_9ZZZZ</name>
<evidence type="ECO:0000256" key="1">
    <source>
        <dbReference type="SAM" id="MobiDB-lite"/>
    </source>
</evidence>
<reference evidence="2" key="1">
    <citation type="journal article" date="2005" name="Environ. Microbiol.">
        <title>Genetic and functional properties of uncultivated thermophilic crenarchaeotes from a subsurface gold mine as revealed by analysis of genome fragments.</title>
        <authorList>
            <person name="Nunoura T."/>
            <person name="Hirayama H."/>
            <person name="Takami H."/>
            <person name="Oida H."/>
            <person name="Nishi S."/>
            <person name="Shimamura S."/>
            <person name="Suzuki Y."/>
            <person name="Inagaki F."/>
            <person name="Takai K."/>
            <person name="Nealson K.H."/>
            <person name="Horikoshi K."/>
        </authorList>
    </citation>
    <scope>NUCLEOTIDE SEQUENCE</scope>
</reference>